<dbReference type="PANTHER" id="PTHR46060:SF1">
    <property type="entry name" value="MARINER MOS1 TRANSPOSASE-LIKE PROTEIN"/>
    <property type="match status" value="1"/>
</dbReference>
<reference evidence="1" key="1">
    <citation type="submission" date="2022-01" db="EMBL/GenBank/DDBJ databases">
        <authorList>
            <person name="King R."/>
        </authorList>
    </citation>
    <scope>NUCLEOTIDE SEQUENCE</scope>
</reference>
<dbReference type="Gene3D" id="3.30.420.10">
    <property type="entry name" value="Ribonuclease H-like superfamily/Ribonuclease H"/>
    <property type="match status" value="1"/>
</dbReference>
<organism evidence="1 2">
    <name type="scientific">Psylliodes chrysocephalus</name>
    <dbReference type="NCBI Taxonomy" id="3402493"/>
    <lineage>
        <taxon>Eukaryota</taxon>
        <taxon>Metazoa</taxon>
        <taxon>Ecdysozoa</taxon>
        <taxon>Arthropoda</taxon>
        <taxon>Hexapoda</taxon>
        <taxon>Insecta</taxon>
        <taxon>Pterygota</taxon>
        <taxon>Neoptera</taxon>
        <taxon>Endopterygota</taxon>
        <taxon>Coleoptera</taxon>
        <taxon>Polyphaga</taxon>
        <taxon>Cucujiformia</taxon>
        <taxon>Chrysomeloidea</taxon>
        <taxon>Chrysomelidae</taxon>
        <taxon>Galerucinae</taxon>
        <taxon>Alticini</taxon>
        <taxon>Psylliodes</taxon>
    </lineage>
</organism>
<evidence type="ECO:0000313" key="2">
    <source>
        <dbReference type="Proteomes" id="UP001153636"/>
    </source>
</evidence>
<dbReference type="GO" id="GO:0003676">
    <property type="term" value="F:nucleic acid binding"/>
    <property type="evidence" value="ECO:0007669"/>
    <property type="project" value="InterPro"/>
</dbReference>
<dbReference type="InterPro" id="IPR036397">
    <property type="entry name" value="RNaseH_sf"/>
</dbReference>
<name>A0A9P0CVX2_9CUCU</name>
<dbReference type="InterPro" id="IPR052709">
    <property type="entry name" value="Transposase-MT_Hybrid"/>
</dbReference>
<sequence>MWTANNWHLHHDKALAYSSQLINTFLNKHGITIIRQPPYSADLAPCDFWLFPKLKTPLKGSCFGSTEEIMRNATTELNTIPKEDFLRCFQQWKDRWDKCVEAQGAYFEGD</sequence>
<protein>
    <recommendedName>
        <fullName evidence="3">Transposase</fullName>
    </recommendedName>
</protein>
<dbReference type="EMBL" id="OV651814">
    <property type="protein sequence ID" value="CAH1105647.1"/>
    <property type="molecule type" value="Genomic_DNA"/>
</dbReference>
<accession>A0A9P0CVX2</accession>
<keyword evidence="2" id="KW-1185">Reference proteome</keyword>
<evidence type="ECO:0008006" key="3">
    <source>
        <dbReference type="Google" id="ProtNLM"/>
    </source>
</evidence>
<evidence type="ECO:0000313" key="1">
    <source>
        <dbReference type="EMBL" id="CAH1105647.1"/>
    </source>
</evidence>
<dbReference type="Proteomes" id="UP001153636">
    <property type="component" value="Chromosome 2"/>
</dbReference>
<dbReference type="OrthoDB" id="10065579at2759"/>
<dbReference type="PANTHER" id="PTHR46060">
    <property type="entry name" value="MARINER MOS1 TRANSPOSASE-LIKE PROTEIN"/>
    <property type="match status" value="1"/>
</dbReference>
<dbReference type="AlphaFoldDB" id="A0A9P0CVX2"/>
<proteinExistence type="predicted"/>
<gene>
    <name evidence="1" type="ORF">PSYICH_LOCUS6968</name>
</gene>